<keyword evidence="9" id="KW-0511">Multifunctional enzyme</keyword>
<reference evidence="14" key="1">
    <citation type="journal article" date="2014" name="Front. Microbiol.">
        <title>High frequency of phylogenetically diverse reductive dehalogenase-homologous genes in deep subseafloor sedimentary metagenomes.</title>
        <authorList>
            <person name="Kawai M."/>
            <person name="Futagami T."/>
            <person name="Toyoda A."/>
            <person name="Takaki Y."/>
            <person name="Nishi S."/>
            <person name="Hori S."/>
            <person name="Arai W."/>
            <person name="Tsubouchi T."/>
            <person name="Morono Y."/>
            <person name="Uchiyama I."/>
            <person name="Ito T."/>
            <person name="Fujiyama A."/>
            <person name="Inagaki F."/>
            <person name="Takami H."/>
        </authorList>
    </citation>
    <scope>NUCLEOTIDE SEQUENCE</scope>
    <source>
        <strain evidence="14">Expedition CK06-06</strain>
    </source>
</reference>
<dbReference type="InterPro" id="IPR050396">
    <property type="entry name" value="Glycosyltr_51/Transpeptidase"/>
</dbReference>
<sequence>FLFLFSTLLFAWYSRDLPQPDKIVRREGFSTKIFDREGILLYDVFADQQRTPVAWEDISEDLKQATIAIEDKNFYQHQGFDPTGWIRAVFNIVFRFRLQGGSTLTQQLVKNVLLSPKRTIGRKIKEFALAVQIEKKYSKDEILLMYLNESPYGGTAWGIGTATETYFEKDVKDLTLVESAILAGLPQRPSYYSPFGGNPKAYINRTKDVLRRMQEDDYISKEEEKRALKELEEVEIKASKERFKAPHFVMYVKRILEERYGEKMV</sequence>
<keyword evidence="2" id="KW-1003">Cell membrane</keyword>
<keyword evidence="7" id="KW-0573">Peptidoglycan synthesis</keyword>
<name>X1QB67_9ZZZZ</name>
<evidence type="ECO:0000256" key="11">
    <source>
        <dbReference type="ARBA" id="ARBA00044770"/>
    </source>
</evidence>
<dbReference type="GO" id="GO:0005886">
    <property type="term" value="C:plasma membrane"/>
    <property type="evidence" value="ECO:0007669"/>
    <property type="project" value="UniProtKB-SubCell"/>
</dbReference>
<evidence type="ECO:0000256" key="2">
    <source>
        <dbReference type="ARBA" id="ARBA00022475"/>
    </source>
</evidence>
<keyword evidence="10" id="KW-0961">Cell wall biogenesis/degradation</keyword>
<dbReference type="Pfam" id="PF00912">
    <property type="entry name" value="Transgly"/>
    <property type="match status" value="1"/>
</dbReference>
<dbReference type="GO" id="GO:0008360">
    <property type="term" value="P:regulation of cell shape"/>
    <property type="evidence" value="ECO:0007669"/>
    <property type="project" value="UniProtKB-KW"/>
</dbReference>
<comment type="catalytic activity">
    <reaction evidence="12">
        <text>[GlcNAc-(1-&gt;4)-Mur2Ac(oyl-L-Ala-gamma-D-Glu-L-Lys-D-Ala-D-Ala)](n)-di-trans,octa-cis-undecaprenyl diphosphate + beta-D-GlcNAc-(1-&gt;4)-Mur2Ac(oyl-L-Ala-gamma-D-Glu-L-Lys-D-Ala-D-Ala)-di-trans,octa-cis-undecaprenyl diphosphate = [GlcNAc-(1-&gt;4)-Mur2Ac(oyl-L-Ala-gamma-D-Glu-L-Lys-D-Ala-D-Ala)](n+1)-di-trans,octa-cis-undecaprenyl diphosphate + di-trans,octa-cis-undecaprenyl diphosphate + H(+)</text>
        <dbReference type="Rhea" id="RHEA:23708"/>
        <dbReference type="Rhea" id="RHEA-COMP:9602"/>
        <dbReference type="Rhea" id="RHEA-COMP:9603"/>
        <dbReference type="ChEBI" id="CHEBI:15378"/>
        <dbReference type="ChEBI" id="CHEBI:58405"/>
        <dbReference type="ChEBI" id="CHEBI:60033"/>
        <dbReference type="ChEBI" id="CHEBI:78435"/>
        <dbReference type="EC" id="2.4.99.28"/>
    </reaction>
</comment>
<accession>X1QB67</accession>
<evidence type="ECO:0000256" key="9">
    <source>
        <dbReference type="ARBA" id="ARBA00023268"/>
    </source>
</evidence>
<dbReference type="GO" id="GO:0030288">
    <property type="term" value="C:outer membrane-bounded periplasmic space"/>
    <property type="evidence" value="ECO:0007669"/>
    <property type="project" value="TreeGrafter"/>
</dbReference>
<dbReference type="Gene3D" id="1.10.3810.10">
    <property type="entry name" value="Biosynthetic peptidoglycan transglycosylase-like"/>
    <property type="match status" value="1"/>
</dbReference>
<evidence type="ECO:0000256" key="6">
    <source>
        <dbReference type="ARBA" id="ARBA00022960"/>
    </source>
</evidence>
<evidence type="ECO:0000256" key="12">
    <source>
        <dbReference type="ARBA" id="ARBA00049902"/>
    </source>
</evidence>
<dbReference type="AlphaFoldDB" id="X1QB67"/>
<keyword evidence="5" id="KW-0378">Hydrolase</keyword>
<evidence type="ECO:0000256" key="3">
    <source>
        <dbReference type="ARBA" id="ARBA00022676"/>
    </source>
</evidence>
<dbReference type="GO" id="GO:0009252">
    <property type="term" value="P:peptidoglycan biosynthetic process"/>
    <property type="evidence" value="ECO:0007669"/>
    <property type="project" value="UniProtKB-KW"/>
</dbReference>
<evidence type="ECO:0000256" key="1">
    <source>
        <dbReference type="ARBA" id="ARBA00004236"/>
    </source>
</evidence>
<dbReference type="EC" id="2.4.99.28" evidence="11"/>
<keyword evidence="4" id="KW-0808">Transferase</keyword>
<proteinExistence type="predicted"/>
<evidence type="ECO:0000256" key="4">
    <source>
        <dbReference type="ARBA" id="ARBA00022679"/>
    </source>
</evidence>
<comment type="caution">
    <text evidence="14">The sequence shown here is derived from an EMBL/GenBank/DDBJ whole genome shotgun (WGS) entry which is preliminary data.</text>
</comment>
<feature type="non-terminal residue" evidence="14">
    <location>
        <position position="1"/>
    </location>
</feature>
<dbReference type="InterPro" id="IPR023346">
    <property type="entry name" value="Lysozyme-like_dom_sf"/>
</dbReference>
<gene>
    <name evidence="14" type="ORF">S06H3_40816</name>
</gene>
<evidence type="ECO:0000256" key="7">
    <source>
        <dbReference type="ARBA" id="ARBA00022984"/>
    </source>
</evidence>
<organism evidence="14">
    <name type="scientific">marine sediment metagenome</name>
    <dbReference type="NCBI Taxonomy" id="412755"/>
    <lineage>
        <taxon>unclassified sequences</taxon>
        <taxon>metagenomes</taxon>
        <taxon>ecological metagenomes</taxon>
    </lineage>
</organism>
<evidence type="ECO:0000256" key="5">
    <source>
        <dbReference type="ARBA" id="ARBA00022801"/>
    </source>
</evidence>
<keyword evidence="3" id="KW-0328">Glycosyltransferase</keyword>
<protein>
    <recommendedName>
        <fullName evidence="11">peptidoglycan glycosyltransferase</fullName>
        <ecNumber evidence="11">2.4.99.28</ecNumber>
    </recommendedName>
</protein>
<keyword evidence="8" id="KW-0472">Membrane</keyword>
<dbReference type="InterPro" id="IPR001264">
    <property type="entry name" value="Glyco_trans_51"/>
</dbReference>
<feature type="non-terminal residue" evidence="14">
    <location>
        <position position="265"/>
    </location>
</feature>
<dbReference type="GO" id="GO:0008955">
    <property type="term" value="F:peptidoglycan glycosyltransferase activity"/>
    <property type="evidence" value="ECO:0007669"/>
    <property type="project" value="UniProtKB-EC"/>
</dbReference>
<dbReference type="PANTHER" id="PTHR32282">
    <property type="entry name" value="BINDING PROTEIN TRANSPEPTIDASE, PUTATIVE-RELATED"/>
    <property type="match status" value="1"/>
</dbReference>
<dbReference type="GO" id="GO:0016787">
    <property type="term" value="F:hydrolase activity"/>
    <property type="evidence" value="ECO:0007669"/>
    <property type="project" value="UniProtKB-KW"/>
</dbReference>
<dbReference type="EMBL" id="BARV01025086">
    <property type="protein sequence ID" value="GAI40504.1"/>
    <property type="molecule type" value="Genomic_DNA"/>
</dbReference>
<keyword evidence="6" id="KW-0133">Cell shape</keyword>
<evidence type="ECO:0000256" key="8">
    <source>
        <dbReference type="ARBA" id="ARBA00023136"/>
    </source>
</evidence>
<evidence type="ECO:0000259" key="13">
    <source>
        <dbReference type="Pfam" id="PF00912"/>
    </source>
</evidence>
<dbReference type="GO" id="GO:0071555">
    <property type="term" value="P:cell wall organization"/>
    <property type="evidence" value="ECO:0007669"/>
    <property type="project" value="UniProtKB-KW"/>
</dbReference>
<comment type="subcellular location">
    <subcellularLocation>
        <location evidence="1">Cell membrane</location>
    </subcellularLocation>
</comment>
<dbReference type="PANTHER" id="PTHR32282:SF11">
    <property type="entry name" value="PENICILLIN-BINDING PROTEIN 1B"/>
    <property type="match status" value="1"/>
</dbReference>
<dbReference type="SUPFAM" id="SSF53955">
    <property type="entry name" value="Lysozyme-like"/>
    <property type="match status" value="1"/>
</dbReference>
<dbReference type="FunFam" id="1.10.3810.10:FF:000001">
    <property type="entry name" value="Penicillin-binding protein 1A"/>
    <property type="match status" value="1"/>
</dbReference>
<evidence type="ECO:0000313" key="14">
    <source>
        <dbReference type="EMBL" id="GAI40504.1"/>
    </source>
</evidence>
<evidence type="ECO:0000256" key="10">
    <source>
        <dbReference type="ARBA" id="ARBA00023316"/>
    </source>
</evidence>
<feature type="domain" description="Glycosyl transferase family 51" evidence="13">
    <location>
        <begin position="46"/>
        <end position="214"/>
    </location>
</feature>
<dbReference type="InterPro" id="IPR036950">
    <property type="entry name" value="PBP_transglycosylase"/>
</dbReference>